<feature type="domain" description="EAL" evidence="2">
    <location>
        <begin position="394"/>
        <end position="642"/>
    </location>
</feature>
<dbReference type="InterPro" id="IPR033423">
    <property type="entry name" value="GAPES4"/>
</dbReference>
<keyword evidence="5" id="KW-1185">Reference proteome</keyword>
<organism evidence="4 5">
    <name type="scientific">Aeromonas eucrenophila</name>
    <dbReference type="NCBI Taxonomy" id="649"/>
    <lineage>
        <taxon>Bacteria</taxon>
        <taxon>Pseudomonadati</taxon>
        <taxon>Pseudomonadota</taxon>
        <taxon>Gammaproteobacteria</taxon>
        <taxon>Aeromonadales</taxon>
        <taxon>Aeromonadaceae</taxon>
        <taxon>Aeromonas</taxon>
    </lineage>
</organism>
<evidence type="ECO:0000259" key="2">
    <source>
        <dbReference type="PROSITE" id="PS50883"/>
    </source>
</evidence>
<evidence type="ECO:0000256" key="1">
    <source>
        <dbReference type="SAM" id="Phobius"/>
    </source>
</evidence>
<dbReference type="PROSITE" id="PS50883">
    <property type="entry name" value="EAL"/>
    <property type="match status" value="1"/>
</dbReference>
<dbReference type="PROSITE" id="PS50887">
    <property type="entry name" value="GGDEF"/>
    <property type="match status" value="1"/>
</dbReference>
<evidence type="ECO:0000313" key="5">
    <source>
        <dbReference type="Proteomes" id="UP001596132"/>
    </source>
</evidence>
<dbReference type="EMBL" id="JBHSPP010000015">
    <property type="protein sequence ID" value="MFC5707088.1"/>
    <property type="molecule type" value="Genomic_DNA"/>
</dbReference>
<dbReference type="Gene3D" id="3.30.70.270">
    <property type="match status" value="1"/>
</dbReference>
<dbReference type="Proteomes" id="UP001596132">
    <property type="component" value="Unassembled WGS sequence"/>
</dbReference>
<dbReference type="SUPFAM" id="SSF141868">
    <property type="entry name" value="EAL domain-like"/>
    <property type="match status" value="1"/>
</dbReference>
<dbReference type="Gene3D" id="3.20.20.450">
    <property type="entry name" value="EAL domain"/>
    <property type="match status" value="1"/>
</dbReference>
<feature type="domain" description="GGDEF" evidence="3">
    <location>
        <begin position="250"/>
        <end position="383"/>
    </location>
</feature>
<comment type="caution">
    <text evidence="4">The sequence shown here is derived from an EMBL/GenBank/DDBJ whole genome shotgun (WGS) entry which is preliminary data.</text>
</comment>
<dbReference type="InterPro" id="IPR050706">
    <property type="entry name" value="Cyclic-di-GMP_PDE-like"/>
</dbReference>
<gene>
    <name evidence="4" type="ORF">ACFPVW_13710</name>
</gene>
<proteinExistence type="predicted"/>
<dbReference type="InterPro" id="IPR001633">
    <property type="entry name" value="EAL_dom"/>
</dbReference>
<reference evidence="5" key="1">
    <citation type="journal article" date="2019" name="Int. J. Syst. Evol. Microbiol.">
        <title>The Global Catalogue of Microorganisms (GCM) 10K type strain sequencing project: providing services to taxonomists for standard genome sequencing and annotation.</title>
        <authorList>
            <consortium name="The Broad Institute Genomics Platform"/>
            <consortium name="The Broad Institute Genome Sequencing Center for Infectious Disease"/>
            <person name="Wu L."/>
            <person name="Ma J."/>
        </authorList>
    </citation>
    <scope>NUCLEOTIDE SEQUENCE [LARGE SCALE GENOMIC DNA]</scope>
    <source>
        <strain evidence="5">KCTC 15012</strain>
    </source>
</reference>
<accession>A0ABW0YES4</accession>
<keyword evidence="1" id="KW-1133">Transmembrane helix</keyword>
<dbReference type="InterPro" id="IPR043128">
    <property type="entry name" value="Rev_trsase/Diguanyl_cyclase"/>
</dbReference>
<keyword evidence="1" id="KW-0812">Transmembrane</keyword>
<dbReference type="SMART" id="SM00052">
    <property type="entry name" value="EAL"/>
    <property type="match status" value="1"/>
</dbReference>
<protein>
    <submittedName>
        <fullName evidence="4">EAL domain-containing protein</fullName>
    </submittedName>
</protein>
<dbReference type="Pfam" id="PF17157">
    <property type="entry name" value="GAPES4"/>
    <property type="match status" value="1"/>
</dbReference>
<dbReference type="Pfam" id="PF00990">
    <property type="entry name" value="GGDEF"/>
    <property type="match status" value="1"/>
</dbReference>
<evidence type="ECO:0000313" key="4">
    <source>
        <dbReference type="EMBL" id="MFC5707088.1"/>
    </source>
</evidence>
<name>A0ABW0YES4_9GAMM</name>
<sequence>MKLTTQLVSFITLCVIAAMTMVMLGGVFSFRQMGMEMQQNRVDSLVEIIDKQLGAADDEQDLARWLPSLLRATHVVELEIRQGKQRVYWFRDVQQQTDESLLIPYSKAIPHQTGMRAEFKLDRPFKEFEYSMQAMSGISFGVFIVVFGLWYSIRWLRLQLRGAELLAERAQLILDGKLTKLAHDPADEWPVSASQALNHLLADLADARKERSRFDNFIRSNAFVDKATGIGNRLFFDNRLESAIMEASVISGGVMLIELAGLEELDPELSGRPSQELLMEASASIGTFVRKHNGALQARYGAQVFAVLLPNMSESEMVDGANQLLKSLLRLHWPDAVNAETAVYLGAVCYQAQDSLLKVQEEAELALKSARLQGHSGWFLYEKALGEEPSSKGTVRWRTLISRRIEEHGIHFYLQPVQQEPGQAVLQQELLIRIHDEQGRELQAGVFMPMAEKAGLLLPLDRLVIARTLRLLRQHPEPGCPVSLSLCAQNLLNREFQRELFFDLFQLPRSINEKLVLQLSEAQVTRHYEALKRPLRALRMLGCQLAIDHAGQDVVSTQYIKEFEINFLKLHPSLVREIHRRQVNQMAVRSLVGGCANTQTRVIAVGVESGDEWKMLRHLGVHAGQGPWFAEPQQLVMANYEA</sequence>
<dbReference type="PANTHER" id="PTHR33121">
    <property type="entry name" value="CYCLIC DI-GMP PHOSPHODIESTERASE PDEF"/>
    <property type="match status" value="1"/>
</dbReference>
<dbReference type="InterPro" id="IPR000160">
    <property type="entry name" value="GGDEF_dom"/>
</dbReference>
<keyword evidence="1" id="KW-0472">Membrane</keyword>
<dbReference type="CDD" id="cd01948">
    <property type="entry name" value="EAL"/>
    <property type="match status" value="1"/>
</dbReference>
<dbReference type="Pfam" id="PF00563">
    <property type="entry name" value="EAL"/>
    <property type="match status" value="1"/>
</dbReference>
<dbReference type="SUPFAM" id="SSF55073">
    <property type="entry name" value="Nucleotide cyclase"/>
    <property type="match status" value="1"/>
</dbReference>
<dbReference type="InterPro" id="IPR035919">
    <property type="entry name" value="EAL_sf"/>
</dbReference>
<dbReference type="PANTHER" id="PTHR33121:SF32">
    <property type="entry name" value="RNASE E SPECIFICITY FACTOR CSRD"/>
    <property type="match status" value="1"/>
</dbReference>
<feature type="transmembrane region" description="Helical" evidence="1">
    <location>
        <begin position="6"/>
        <end position="30"/>
    </location>
</feature>
<evidence type="ECO:0000259" key="3">
    <source>
        <dbReference type="PROSITE" id="PS50887"/>
    </source>
</evidence>
<dbReference type="SMART" id="SM00267">
    <property type="entry name" value="GGDEF"/>
    <property type="match status" value="1"/>
</dbReference>
<dbReference type="InterPro" id="IPR029787">
    <property type="entry name" value="Nucleotide_cyclase"/>
</dbReference>
<dbReference type="RefSeq" id="WP_042642796.1">
    <property type="nucleotide sequence ID" value="NZ_CDDF01000014.1"/>
</dbReference>